<dbReference type="AlphaFoldDB" id="A0AAX1K559"/>
<reference evidence="3" key="1">
    <citation type="submission" date="2020-12" db="EMBL/GenBank/DDBJ databases">
        <authorList>
            <person name="Wen Z.T."/>
        </authorList>
    </citation>
    <scope>NUCLEOTIDE SEQUENCE [LARGE SCALE GENOMIC DNA]</scope>
    <source>
        <strain evidence="3">27-3</strain>
    </source>
</reference>
<dbReference type="RefSeq" id="WP_192072197.1">
    <property type="nucleotide sequence ID" value="NZ_CP066294.2"/>
</dbReference>
<dbReference type="SUPFAM" id="SSF103473">
    <property type="entry name" value="MFS general substrate transporter"/>
    <property type="match status" value="1"/>
</dbReference>
<evidence type="ECO:0000313" key="3">
    <source>
        <dbReference type="Proteomes" id="UP000595884"/>
    </source>
</evidence>
<gene>
    <name evidence="2" type="ORF">IGS65_003570</name>
</gene>
<evidence type="ECO:0008006" key="4">
    <source>
        <dbReference type="Google" id="ProtNLM"/>
    </source>
</evidence>
<feature type="transmembrane region" description="Helical" evidence="1">
    <location>
        <begin position="57"/>
        <end position="77"/>
    </location>
</feature>
<keyword evidence="1" id="KW-1133">Transmembrane helix</keyword>
<sequence length="164" mass="18375">MLYCTANYMNIILGEEKDMSRKKSQKLKLLRLLTAQLIAICLLIMVLTQAIFKSPLLVQVCFLIITLCTAGLNYYFIKEAREANAQESSAATVTSQVIFTVVFLLLMVLSGYKAIQVSEFASKIIFSAAAVISFIVSLLLLWGIRYVKKTSIMGNKICQKNQLF</sequence>
<feature type="transmembrane region" description="Helical" evidence="1">
    <location>
        <begin position="124"/>
        <end position="144"/>
    </location>
</feature>
<protein>
    <recommendedName>
        <fullName evidence="4">Immunity protein</fullName>
    </recommendedName>
</protein>
<evidence type="ECO:0000256" key="1">
    <source>
        <dbReference type="SAM" id="Phobius"/>
    </source>
</evidence>
<dbReference type="InterPro" id="IPR036259">
    <property type="entry name" value="MFS_trans_sf"/>
</dbReference>
<keyword evidence="1" id="KW-0812">Transmembrane</keyword>
<name>A0AAX1K559_STRMG</name>
<organism evidence="2 3">
    <name type="scientific">Streptococcus mutans</name>
    <dbReference type="NCBI Taxonomy" id="1309"/>
    <lineage>
        <taxon>Bacteria</taxon>
        <taxon>Bacillati</taxon>
        <taxon>Bacillota</taxon>
        <taxon>Bacilli</taxon>
        <taxon>Lactobacillales</taxon>
        <taxon>Streptococcaceae</taxon>
        <taxon>Streptococcus</taxon>
    </lineage>
</organism>
<dbReference type="EMBL" id="CP066294">
    <property type="protein sequence ID" value="QQL47932.1"/>
    <property type="molecule type" value="Genomic_DNA"/>
</dbReference>
<proteinExistence type="predicted"/>
<keyword evidence="1" id="KW-0472">Membrane</keyword>
<feature type="transmembrane region" description="Helical" evidence="1">
    <location>
        <begin position="29"/>
        <end position="51"/>
    </location>
</feature>
<feature type="transmembrane region" description="Helical" evidence="1">
    <location>
        <begin position="89"/>
        <end position="112"/>
    </location>
</feature>
<accession>A0AAX1K559</accession>
<evidence type="ECO:0000313" key="2">
    <source>
        <dbReference type="EMBL" id="QQL47932.1"/>
    </source>
</evidence>
<dbReference type="Proteomes" id="UP000595884">
    <property type="component" value="Chromosome"/>
</dbReference>